<keyword evidence="6" id="KW-0238">DNA-binding</keyword>
<dbReference type="Gene3D" id="1.10.10.10">
    <property type="entry name" value="Winged helix-like DNA-binding domain superfamily/Winged helix DNA-binding domain"/>
    <property type="match status" value="1"/>
</dbReference>
<evidence type="ECO:0000256" key="5">
    <source>
        <dbReference type="ARBA" id="ARBA00023016"/>
    </source>
</evidence>
<keyword evidence="8" id="KW-0539">Nucleus</keyword>
<dbReference type="RefSeq" id="XP_010907976.1">
    <property type="nucleotide sequence ID" value="XM_010909674.3"/>
</dbReference>
<evidence type="ECO:0000313" key="13">
    <source>
        <dbReference type="RefSeq" id="XP_010908044.1"/>
    </source>
</evidence>
<accession>A0A6I9QEF0</accession>
<dbReference type="GO" id="GO:0034605">
    <property type="term" value="P:cellular response to heat"/>
    <property type="evidence" value="ECO:0007669"/>
    <property type="project" value="TreeGrafter"/>
</dbReference>
<dbReference type="GeneID" id="105034461"/>
<evidence type="ECO:0000313" key="11">
    <source>
        <dbReference type="Proteomes" id="UP000504607"/>
    </source>
</evidence>
<dbReference type="RefSeq" id="XP_010908044.1">
    <property type="nucleotide sequence ID" value="XM_010909742.3"/>
</dbReference>
<dbReference type="InterPro" id="IPR000232">
    <property type="entry name" value="HSF_DNA-bd"/>
</dbReference>
<dbReference type="GO" id="GO:0000978">
    <property type="term" value="F:RNA polymerase II cis-regulatory region sequence-specific DNA binding"/>
    <property type="evidence" value="ECO:0007669"/>
    <property type="project" value="TreeGrafter"/>
</dbReference>
<dbReference type="SMART" id="SM00415">
    <property type="entry name" value="HSF"/>
    <property type="match status" value="1"/>
</dbReference>
<dbReference type="SUPFAM" id="SSF46785">
    <property type="entry name" value="Winged helix' DNA-binding domain"/>
    <property type="match status" value="1"/>
</dbReference>
<gene>
    <name evidence="12 13" type="primary">LOC105034461</name>
</gene>
<dbReference type="GO" id="GO:0003700">
    <property type="term" value="F:DNA-binding transcription factor activity"/>
    <property type="evidence" value="ECO:0007669"/>
    <property type="project" value="InterPro"/>
</dbReference>
<evidence type="ECO:0000256" key="4">
    <source>
        <dbReference type="ARBA" id="ARBA00023015"/>
    </source>
</evidence>
<evidence type="ECO:0000256" key="8">
    <source>
        <dbReference type="ARBA" id="ARBA00023242"/>
    </source>
</evidence>
<comment type="subcellular location">
    <subcellularLocation>
        <location evidence="1">Nucleus</location>
    </subcellularLocation>
</comment>
<feature type="domain" description="HSF-type DNA-binding" evidence="10">
    <location>
        <begin position="75"/>
        <end position="99"/>
    </location>
</feature>
<keyword evidence="5 12" id="KW-0346">Stress response</keyword>
<evidence type="ECO:0000256" key="6">
    <source>
        <dbReference type="ARBA" id="ARBA00023125"/>
    </source>
</evidence>
<comment type="subunit">
    <text evidence="2">Homotrimer.</text>
</comment>
<evidence type="ECO:0000256" key="9">
    <source>
        <dbReference type="RuleBase" id="RU004020"/>
    </source>
</evidence>
<dbReference type="Pfam" id="PF00447">
    <property type="entry name" value="HSF_DNA-bind"/>
    <property type="match status" value="1"/>
</dbReference>
<dbReference type="PROSITE" id="PS00434">
    <property type="entry name" value="HSF_DOMAIN"/>
    <property type="match status" value="1"/>
</dbReference>
<dbReference type="PANTHER" id="PTHR10015:SF338">
    <property type="entry name" value="HEAT STRESS TRANSCRIPTION FACTOR A-2"/>
    <property type="match status" value="1"/>
</dbReference>
<sequence length="356" mass="40303">MEGGSEVVVVVKEEEEAAATSPRPMAGLNEVAPPPFLTKTFEMVEDPETDGVVSWNRDRNSFVVWDPHKFSTALLPKYFKHSNFSSFIRQLNTYGFRKVDPDRWEFANEGFLGGQKHLLKNIKRRRNIAQSSQQQHETGACVELGQFGLETEADRLRRDCNVLMAEVLKLKQQQQNSQAQLFAMEERIQGTERKQQQTMAFLGRALKNPIFVQQLILRMEQKKRFGSVGKKRRLPANLSSEHPQATEAAEIELEVESLFCTMNNDSSSSSNIFQKDEVVSESSDQKLETACEVMWEELLDEDLLTVTEVEEGGQAEIEAGMEGLGTKHWGEDVEGLVDQMVFLGSKPQRWKGGKSV</sequence>
<dbReference type="PANTHER" id="PTHR10015">
    <property type="entry name" value="HEAT SHOCK TRANSCRIPTION FACTOR"/>
    <property type="match status" value="1"/>
</dbReference>
<keyword evidence="3" id="KW-0597">Phosphoprotein</keyword>
<dbReference type="GO" id="GO:0005634">
    <property type="term" value="C:nucleus"/>
    <property type="evidence" value="ECO:0007669"/>
    <property type="project" value="UniProtKB-SubCell"/>
</dbReference>
<dbReference type="OrthoDB" id="60033at2759"/>
<dbReference type="Proteomes" id="UP000504607">
    <property type="component" value="Chromosome 1"/>
</dbReference>
<organism evidence="11 13">
    <name type="scientific">Elaeis guineensis var. tenera</name>
    <name type="common">Oil palm</name>
    <dbReference type="NCBI Taxonomy" id="51953"/>
    <lineage>
        <taxon>Eukaryota</taxon>
        <taxon>Viridiplantae</taxon>
        <taxon>Streptophyta</taxon>
        <taxon>Embryophyta</taxon>
        <taxon>Tracheophyta</taxon>
        <taxon>Spermatophyta</taxon>
        <taxon>Magnoliopsida</taxon>
        <taxon>Liliopsida</taxon>
        <taxon>Arecaceae</taxon>
        <taxon>Arecoideae</taxon>
        <taxon>Cocoseae</taxon>
        <taxon>Elaeidinae</taxon>
        <taxon>Elaeis</taxon>
    </lineage>
</organism>
<evidence type="ECO:0000313" key="12">
    <source>
        <dbReference type="RefSeq" id="XP_010907976.1"/>
    </source>
</evidence>
<dbReference type="InterPro" id="IPR036390">
    <property type="entry name" value="WH_DNA-bd_sf"/>
</dbReference>
<evidence type="ECO:0000256" key="7">
    <source>
        <dbReference type="ARBA" id="ARBA00023163"/>
    </source>
</evidence>
<proteinExistence type="inferred from homology"/>
<comment type="similarity">
    <text evidence="9">Belongs to the HSF family.</text>
</comment>
<dbReference type="GO" id="GO:0006357">
    <property type="term" value="P:regulation of transcription by RNA polymerase II"/>
    <property type="evidence" value="ECO:0007669"/>
    <property type="project" value="TreeGrafter"/>
</dbReference>
<protein>
    <submittedName>
        <fullName evidence="12 13">Heat shock factor protein HSF30</fullName>
    </submittedName>
</protein>
<dbReference type="AlphaFoldDB" id="A0A6I9QEF0"/>
<dbReference type="FunFam" id="1.10.10.10:FF:000057">
    <property type="entry name" value="Heat shock transcription factor 1"/>
    <property type="match status" value="1"/>
</dbReference>
<evidence type="ECO:0000256" key="2">
    <source>
        <dbReference type="ARBA" id="ARBA00011233"/>
    </source>
</evidence>
<name>A0A6I9QEF0_ELAGV</name>
<dbReference type="RefSeq" id="XP_073109237.1">
    <property type="nucleotide sequence ID" value="XM_073253136.1"/>
</dbReference>
<evidence type="ECO:0000256" key="3">
    <source>
        <dbReference type="ARBA" id="ARBA00022553"/>
    </source>
</evidence>
<keyword evidence="4" id="KW-0805">Transcription regulation</keyword>
<evidence type="ECO:0000259" key="10">
    <source>
        <dbReference type="PROSITE" id="PS00434"/>
    </source>
</evidence>
<keyword evidence="11" id="KW-1185">Reference proteome</keyword>
<reference evidence="12 13" key="1">
    <citation type="submission" date="2025-04" db="UniProtKB">
        <authorList>
            <consortium name="RefSeq"/>
        </authorList>
    </citation>
    <scope>IDENTIFICATION</scope>
</reference>
<keyword evidence="7" id="KW-0804">Transcription</keyword>
<dbReference type="InterPro" id="IPR036388">
    <property type="entry name" value="WH-like_DNA-bd_sf"/>
</dbReference>
<dbReference type="PRINTS" id="PR00056">
    <property type="entry name" value="HSFDOMAIN"/>
</dbReference>
<evidence type="ECO:0000256" key="1">
    <source>
        <dbReference type="ARBA" id="ARBA00004123"/>
    </source>
</evidence>